<evidence type="ECO:0000313" key="3">
    <source>
        <dbReference type="Proteomes" id="UP000077355"/>
    </source>
</evidence>
<feature type="domain" description="Peptidase U32 collagenase" evidence="1">
    <location>
        <begin position="404"/>
        <end position="523"/>
    </location>
</feature>
<dbReference type="Pfam" id="PF12392">
    <property type="entry name" value="DUF3656"/>
    <property type="match status" value="1"/>
</dbReference>
<accession>A0A168KC29</accession>
<gene>
    <name evidence="2" type="ORF">PBAT_20780</name>
</gene>
<dbReference type="Pfam" id="PF01136">
    <property type="entry name" value="Peptidase_U32"/>
    <property type="match status" value="2"/>
</dbReference>
<keyword evidence="3" id="KW-1185">Reference proteome</keyword>
<protein>
    <submittedName>
        <fullName evidence="2">Peptidase U32</fullName>
    </submittedName>
</protein>
<dbReference type="Proteomes" id="UP000077355">
    <property type="component" value="Unassembled WGS sequence"/>
</dbReference>
<dbReference type="EMBL" id="LVJI01000044">
    <property type="protein sequence ID" value="OAB41820.1"/>
    <property type="molecule type" value="Genomic_DNA"/>
</dbReference>
<dbReference type="PANTHER" id="PTHR30217:SF10">
    <property type="entry name" value="23S RRNA 5-HYDROXYCYTIDINE C2501 SYNTHASE"/>
    <property type="match status" value="1"/>
</dbReference>
<name>A0A168KC29_9BACL</name>
<proteinExistence type="predicted"/>
<organism evidence="2 3">
    <name type="scientific">Paenibacillus antarcticus</name>
    <dbReference type="NCBI Taxonomy" id="253703"/>
    <lineage>
        <taxon>Bacteria</taxon>
        <taxon>Bacillati</taxon>
        <taxon>Bacillota</taxon>
        <taxon>Bacilli</taxon>
        <taxon>Bacillales</taxon>
        <taxon>Paenibacillaceae</taxon>
        <taxon>Paenibacillus</taxon>
    </lineage>
</organism>
<dbReference type="InterPro" id="IPR051454">
    <property type="entry name" value="RNA/ubiquinone_mod_enzymes"/>
</dbReference>
<evidence type="ECO:0000313" key="2">
    <source>
        <dbReference type="EMBL" id="OAB41820.1"/>
    </source>
</evidence>
<dbReference type="InterPro" id="IPR020988">
    <property type="entry name" value="Pept_U32_collagenase"/>
</dbReference>
<dbReference type="RefSeq" id="WP_068652523.1">
    <property type="nucleotide sequence ID" value="NZ_CP043611.1"/>
</dbReference>
<evidence type="ECO:0000259" key="1">
    <source>
        <dbReference type="Pfam" id="PF12392"/>
    </source>
</evidence>
<dbReference type="PANTHER" id="PTHR30217">
    <property type="entry name" value="PEPTIDASE U32 FAMILY"/>
    <property type="match status" value="1"/>
</dbReference>
<dbReference type="OrthoDB" id="9807498at2"/>
<comment type="caution">
    <text evidence="2">The sequence shown here is derived from an EMBL/GenBank/DDBJ whole genome shotgun (WGS) entry which is preliminary data.</text>
</comment>
<reference evidence="2 3" key="1">
    <citation type="submission" date="2016-03" db="EMBL/GenBank/DDBJ databases">
        <title>Draft genome sequence of Paenibacillus antarcticus CECT 5836.</title>
        <authorList>
            <person name="Shin S.-K."/>
            <person name="Yi H."/>
        </authorList>
    </citation>
    <scope>NUCLEOTIDE SEQUENCE [LARGE SCALE GENOMIC DNA]</scope>
    <source>
        <strain evidence="2 3">CECT 5836</strain>
    </source>
</reference>
<sequence>MQNQGIQRGDVELLAPAGDWDCMRAAVANGADAVFFGVEKFNARARANNFRMEELPEIMAFLHSYGVKGFLTFNILVFENELADAKELIDACVDAGVDATIVQDLGLVKMIREISPDFPIHGSTQMTITSPEAVEFTKPWDMERVVLGRENNLKQIKKIGEQAKLPMEVFVHGALCVSYSGQCLTSEVWGGRSANRGECAQACRLPYDLMVDGVQKPMGDISYLLSPKDLAAIDIMPELIEAGVTSFKIEGRLKTPEYVANVVSKYRKAIDRYFEGDSTPPSKEEIRELAQSFSRGLTHGFLDGTNNKKLVEGTYPKSRGVYLGKVEQILRDGVVCRIDAPLKRGDGIVFDAGDPTKKEEGGRVYDIRRKGVKIEGEAGEGWVIDIVAGRNDVNLQRLNVGDRIWKTNDPALDKRLRQTYETEKPYRVFPVEVKVVGHVGGLLTTWWTDVQKGTIVQVDSEMELETAKKRPMDYALLEEQFGRLGGTVFQLEKLDVELQGDVIVPMRELNSIRRRAVELLAGERPKPPVYVKRAIEVYGDASRSASKPVARDEAELTALCRSLPQVQAALDAGVGMIYADFEFIKQFPAAVEAVRAAGKKIALATPRIHMPGENGYHNNILRLQPDAVLVRNTGALYFYLRYRQEHPDAVHPKLIGDFSLNIANHKAADLFIEAGCDIITPSYDLNIQQMVDMLGRANTSKMEIVIHQHMPMFHTEHCVYCTFLSEGTDFTNCGRPCEDHSVSLQDRIGMSHPVRVDEGCRNTVYNAVEQSGAEYLDNFMELGVSQYRIEFLEETPEQVHEVIDLYKRALRGDISGSQVWRTLKATNQLGVTRGQLVK</sequence>
<dbReference type="InterPro" id="IPR001539">
    <property type="entry name" value="Peptidase_U32"/>
</dbReference>
<dbReference type="AlphaFoldDB" id="A0A168KC29"/>